<gene>
    <name evidence="13" type="ORF">FOC4_g10011856</name>
</gene>
<dbReference type="GO" id="GO:0008270">
    <property type="term" value="F:zinc ion binding"/>
    <property type="evidence" value="ECO:0007669"/>
    <property type="project" value="UniProtKB-KW"/>
</dbReference>
<keyword evidence="4" id="KW-0235">DNA replication</keyword>
<keyword evidence="9" id="KW-0539">Nucleus</keyword>
<evidence type="ECO:0000256" key="10">
    <source>
        <dbReference type="PROSITE-ProRule" id="PRU00146"/>
    </source>
</evidence>
<dbReference type="SUPFAM" id="SSF52540">
    <property type="entry name" value="P-loop containing nucleoside triphosphate hydrolases"/>
    <property type="match status" value="2"/>
</dbReference>
<dbReference type="OrthoDB" id="343623at2759"/>
<evidence type="ECO:0000256" key="11">
    <source>
        <dbReference type="SAM" id="MobiDB-lite"/>
    </source>
</evidence>
<evidence type="ECO:0000313" key="14">
    <source>
        <dbReference type="Proteomes" id="UP000016929"/>
    </source>
</evidence>
<dbReference type="PRINTS" id="PR00929">
    <property type="entry name" value="ATHOOK"/>
</dbReference>
<keyword evidence="5" id="KW-0479">Metal-binding</keyword>
<dbReference type="InterPro" id="IPR049945">
    <property type="entry name" value="AAA_22"/>
</dbReference>
<dbReference type="Pfam" id="PF13401">
    <property type="entry name" value="AAA_22"/>
    <property type="match status" value="2"/>
</dbReference>
<feature type="region of interest" description="Disordered" evidence="11">
    <location>
        <begin position="1"/>
        <end position="232"/>
    </location>
</feature>
<dbReference type="PROSITE" id="PS01359">
    <property type="entry name" value="ZF_PHD_1"/>
    <property type="match status" value="2"/>
</dbReference>
<organism evidence="13 14">
    <name type="scientific">Fusarium oxysporum f. sp. cubense (strain race 4)</name>
    <name type="common">Panama disease fungus</name>
    <dbReference type="NCBI Taxonomy" id="2502994"/>
    <lineage>
        <taxon>Eukaryota</taxon>
        <taxon>Fungi</taxon>
        <taxon>Dikarya</taxon>
        <taxon>Ascomycota</taxon>
        <taxon>Pezizomycotina</taxon>
        <taxon>Sordariomycetes</taxon>
        <taxon>Hypocreomycetidae</taxon>
        <taxon>Hypocreales</taxon>
        <taxon>Nectriaceae</taxon>
        <taxon>Fusarium</taxon>
        <taxon>Fusarium oxysporum species complex</taxon>
    </lineage>
</organism>
<comment type="similarity">
    <text evidence="2">Belongs to the ORC4 family.</text>
</comment>
<dbReference type="InterPro" id="IPR003593">
    <property type="entry name" value="AAA+_ATPase"/>
</dbReference>
<name>N1R751_FUSC4</name>
<dbReference type="Proteomes" id="UP000016929">
    <property type="component" value="Unassembled WGS sequence"/>
</dbReference>
<accession>N1R751</accession>
<evidence type="ECO:0000256" key="1">
    <source>
        <dbReference type="ARBA" id="ARBA00004123"/>
    </source>
</evidence>
<dbReference type="PROSITE" id="PS50016">
    <property type="entry name" value="ZF_PHD_2"/>
    <property type="match status" value="2"/>
</dbReference>
<evidence type="ECO:0000256" key="9">
    <source>
        <dbReference type="ARBA" id="ARBA00023242"/>
    </source>
</evidence>
<dbReference type="InterPro" id="IPR011011">
    <property type="entry name" value="Znf_FYVE_PHD"/>
</dbReference>
<feature type="compositionally biased region" description="Low complexity" evidence="11">
    <location>
        <begin position="72"/>
        <end position="84"/>
    </location>
</feature>
<dbReference type="InterPro" id="IPR027417">
    <property type="entry name" value="P-loop_NTPase"/>
</dbReference>
<dbReference type="SMART" id="SM00249">
    <property type="entry name" value="PHD"/>
    <property type="match status" value="2"/>
</dbReference>
<sequence length="1306" mass="144333">MDSPTQDASARKRNHFQDDPVPTPPTLKKRRLDELVQGSPSTPKALNAINSAHPSAISSQNAWPPVDNNLEAPNSNPQPAAQPSQAPPPASAAPKFRPAIKLSALKGTIWDTQDAPRPVSLPKKVGPGRPRTTTAKKPPGPRGRPRKKKVQEGDEENREATQAQESADELATANGNLSVSKPTPKGILTPTKRGRPRGRPPKNVSFGAGQDRNGEVFFEDLPKKAKTPRKAANSEADELVCAICIKPHSQPPNQIILCDMCDFAVHQECYGVPDIPEGDWLCKSCTQEDILKTPKKTAGVEVPAIKIAADVPDIANLEQHVRSLQRVLLDRCTGRRRLQLPGQLEAEEKVYQLVEQTVVAGEGNSMLVIGGRGCGKTTLLEKVISDVSQEHKNDFHVVRLNGFIHTDDKLALKEIWRQLGKEMQVEDDLVTRTNYADTMASLLALLSHPSEIIGTDEGVTSQSIVFVIDEFDMFASHPRQTLLYNLFDIAQSRKAPIAVIGCTTRLDVVEMLEKRVKSRFSHRYVYLSLPRNLPAYWQVCRQGLIVDSDEAEKEGINTYLEGHAEFQQYWGQKIEGLYRERSFQDLLQYHYYTTKSTSAFLTEWILPLSALSANDVTLKIPSVQGDIESLTPPDSRLHLLSTLSELDLGLLIAAARLDIVAHTDTVNLAMAGRQAKKPPGPRGRPRKKKVQEGDEENREATQAQESADELATANGNLSVSKPTPKGILTPTKRGRPRGRPPKNVSFGAGQDRNGEVFFEDLPKKAKTPRKAANSEADELVCAICIKPHSQPPNQIILCDMCDFAVHQECYGVPDIPEGDWLCKSCTQEDILKTPKKTAGVEVPAIKIAADVPDIANLEQHVRSLQRVLLDRCTGRRRLQLPGQLEAEEKVYQLVEQTVVAGEGNSMLVIGGRGCGKTTLLEKVISDVSQEHKNDFHVVRLNGFIHTDDKLALKEIWRQLGKEMQVEDDLVTRTNYADTMASLLALLSHPSEIIGTDEGVTSQSIVFVIDEFDMFASHPRQTLLYNLFDIAQSRKAPIAVIGCTTRLDVVEMLEKRVKSRFSHRYVYLSLPRNLPAYWQVCRQGLIVDSDEAEKEGINTYLEGHAEFQQYWGQKIEGLYRERSFQDLLQYHYYTTKSTSSFLTEWILPLSALSANDVTLKIPSVQGDIESLTPPDSRLHLLSTLSELDLGLLIAAARLDIVAHTDTVNLAMAYDEYSSLMGKQRVHSAAAGMLAVGGGVRVWSRGVAGIAWERLISLGLLVPAGIGGARNPGHGGLEGKMWKVDVALEEIPAAVKLNAILARWCREI</sequence>
<dbReference type="Gene3D" id="3.30.40.10">
    <property type="entry name" value="Zinc/RING finger domain, C3HC4 (zinc finger)"/>
    <property type="match status" value="2"/>
</dbReference>
<evidence type="ECO:0000256" key="7">
    <source>
        <dbReference type="ARBA" id="ARBA00022833"/>
    </source>
</evidence>
<dbReference type="Pfam" id="PF13831">
    <property type="entry name" value="PHD_2"/>
    <property type="match status" value="2"/>
</dbReference>
<dbReference type="PANTHER" id="PTHR12087:SF0">
    <property type="entry name" value="ORIGIN RECOGNITION COMPLEX SUBUNIT 4"/>
    <property type="match status" value="1"/>
</dbReference>
<dbReference type="CDD" id="cd15492">
    <property type="entry name" value="PHD_BRPF_JADE_like"/>
    <property type="match status" value="2"/>
</dbReference>
<dbReference type="PANTHER" id="PTHR12087">
    <property type="entry name" value="ORIGIN RECOGNITION COMPLEX SUBUNIT 4"/>
    <property type="match status" value="1"/>
</dbReference>
<evidence type="ECO:0000256" key="2">
    <source>
        <dbReference type="ARBA" id="ARBA00005334"/>
    </source>
</evidence>
<keyword evidence="14" id="KW-1185">Reference proteome</keyword>
<dbReference type="InterPro" id="IPR016527">
    <property type="entry name" value="ORC4"/>
</dbReference>
<evidence type="ECO:0000256" key="5">
    <source>
        <dbReference type="ARBA" id="ARBA00022723"/>
    </source>
</evidence>
<evidence type="ECO:0000256" key="6">
    <source>
        <dbReference type="ARBA" id="ARBA00022771"/>
    </source>
</evidence>
<keyword evidence="7" id="KW-0862">Zinc</keyword>
<dbReference type="SUPFAM" id="SSF57903">
    <property type="entry name" value="FYVE/PHD zinc finger"/>
    <property type="match status" value="2"/>
</dbReference>
<protein>
    <recommendedName>
        <fullName evidence="3">Origin recognition complex subunit 4</fullName>
    </recommendedName>
</protein>
<dbReference type="GO" id="GO:0016887">
    <property type="term" value="F:ATP hydrolysis activity"/>
    <property type="evidence" value="ECO:0007669"/>
    <property type="project" value="InterPro"/>
</dbReference>
<dbReference type="SMART" id="SM00384">
    <property type="entry name" value="AT_hook"/>
    <property type="match status" value="4"/>
</dbReference>
<dbReference type="HOGENOM" id="CLU_261079_0_0_1"/>
<dbReference type="GO" id="GO:0006270">
    <property type="term" value="P:DNA replication initiation"/>
    <property type="evidence" value="ECO:0007669"/>
    <property type="project" value="TreeGrafter"/>
</dbReference>
<dbReference type="InterPro" id="IPR017956">
    <property type="entry name" value="AT_hook_DNA-bd_motif"/>
</dbReference>
<evidence type="ECO:0000256" key="4">
    <source>
        <dbReference type="ARBA" id="ARBA00022705"/>
    </source>
</evidence>
<keyword evidence="8" id="KW-0238">DNA-binding</keyword>
<dbReference type="InterPro" id="IPR019787">
    <property type="entry name" value="Znf_PHD-finger"/>
</dbReference>
<dbReference type="Pfam" id="PF14629">
    <property type="entry name" value="ORC4_C"/>
    <property type="match status" value="2"/>
</dbReference>
<evidence type="ECO:0000256" key="8">
    <source>
        <dbReference type="ARBA" id="ARBA00023125"/>
    </source>
</evidence>
<keyword evidence="6 10" id="KW-0863">Zinc-finger</keyword>
<feature type="compositionally biased region" description="Polar residues" evidence="11">
    <location>
        <begin position="38"/>
        <end position="62"/>
    </location>
</feature>
<dbReference type="InterPro" id="IPR019786">
    <property type="entry name" value="Zinc_finger_PHD-type_CS"/>
</dbReference>
<feature type="domain" description="PHD-type" evidence="12">
    <location>
        <begin position="778"/>
        <end position="828"/>
    </location>
</feature>
<evidence type="ECO:0000259" key="12">
    <source>
        <dbReference type="PROSITE" id="PS50016"/>
    </source>
</evidence>
<evidence type="ECO:0000313" key="13">
    <source>
        <dbReference type="EMBL" id="EMT60581.1"/>
    </source>
</evidence>
<feature type="region of interest" description="Disordered" evidence="11">
    <location>
        <begin position="670"/>
        <end position="755"/>
    </location>
</feature>
<comment type="subcellular location">
    <subcellularLocation>
        <location evidence="1">Nucleus</location>
    </subcellularLocation>
</comment>
<dbReference type="GO" id="GO:0005664">
    <property type="term" value="C:nuclear origin of replication recognition complex"/>
    <property type="evidence" value="ECO:0007669"/>
    <property type="project" value="TreeGrafter"/>
</dbReference>
<dbReference type="GO" id="GO:0003688">
    <property type="term" value="F:DNA replication origin binding"/>
    <property type="evidence" value="ECO:0007669"/>
    <property type="project" value="TreeGrafter"/>
</dbReference>
<dbReference type="FunFam" id="3.40.50.300:FF:001597">
    <property type="entry name" value="Origin recognition complex subunit Orc4"/>
    <property type="match status" value="2"/>
</dbReference>
<dbReference type="InterPro" id="IPR001965">
    <property type="entry name" value="Znf_PHD"/>
</dbReference>
<dbReference type="STRING" id="1229665.N1R751"/>
<dbReference type="SMART" id="SM00382">
    <property type="entry name" value="AAA"/>
    <property type="match status" value="2"/>
</dbReference>
<dbReference type="Gene3D" id="3.40.50.300">
    <property type="entry name" value="P-loop containing nucleotide triphosphate hydrolases"/>
    <property type="match status" value="2"/>
</dbReference>
<proteinExistence type="inferred from homology"/>
<dbReference type="InterPro" id="IPR032705">
    <property type="entry name" value="ORC4_C"/>
</dbReference>
<reference evidence="14" key="1">
    <citation type="submission" date="2012-09" db="EMBL/GenBank/DDBJ databases">
        <title>Genome sequencing and comparative transcriptomics of race 1 and race 4 of banana pathogen: Fusarium oxysporum f. sp. cubense.</title>
        <authorList>
            <person name="Fang X."/>
            <person name="Huang J."/>
        </authorList>
    </citation>
    <scope>NUCLEOTIDE SEQUENCE [LARGE SCALE GENOMIC DNA]</scope>
    <source>
        <strain evidence="14">race 4</strain>
    </source>
</reference>
<evidence type="ECO:0000256" key="3">
    <source>
        <dbReference type="ARBA" id="ARBA00019083"/>
    </source>
</evidence>
<reference evidence="14" key="2">
    <citation type="journal article" date="2014" name="PLoS ONE">
        <title>Genome and Transcriptome Analysis of the Fungal Pathogen Fusarium oxysporum f. sp. cubense Causing Banana Vascular Wilt Disease.</title>
        <authorList>
            <person name="Guo L."/>
            <person name="Han L."/>
            <person name="Yang L."/>
            <person name="Zeng H."/>
            <person name="Fan D."/>
            <person name="Zhu Y."/>
            <person name="Feng Y."/>
            <person name="Wang G."/>
            <person name="Peng C."/>
            <person name="Jiang X."/>
            <person name="Zhou D."/>
            <person name="Ni P."/>
            <person name="Liang C."/>
            <person name="Liu L."/>
            <person name="Wang J."/>
            <person name="Mao C."/>
            <person name="Fang X."/>
            <person name="Peng M."/>
            <person name="Huang J."/>
        </authorList>
    </citation>
    <scope>NUCLEOTIDE SEQUENCE [LARGE SCALE GENOMIC DNA]</scope>
    <source>
        <strain evidence="14">race 4</strain>
    </source>
</reference>
<dbReference type="InterPro" id="IPR013083">
    <property type="entry name" value="Znf_RING/FYVE/PHD"/>
</dbReference>
<dbReference type="EMBL" id="KB726997">
    <property type="protein sequence ID" value="EMT60581.1"/>
    <property type="molecule type" value="Genomic_DNA"/>
</dbReference>
<feature type="domain" description="PHD-type" evidence="12">
    <location>
        <begin position="238"/>
        <end position="288"/>
    </location>
</feature>